<dbReference type="Pfam" id="PF01546">
    <property type="entry name" value="Peptidase_M20"/>
    <property type="match status" value="1"/>
</dbReference>
<feature type="domain" description="Peptidase M20 dimerisation" evidence="7">
    <location>
        <begin position="222"/>
        <end position="319"/>
    </location>
</feature>
<dbReference type="InterPro" id="IPR017150">
    <property type="entry name" value="Pept_M20_glutamate_carboxypep"/>
</dbReference>
<keyword evidence="8" id="KW-0645">Protease</keyword>
<dbReference type="Gene3D" id="3.30.70.360">
    <property type="match status" value="1"/>
</dbReference>
<dbReference type="OrthoDB" id="9783294at2"/>
<feature type="active site" evidence="5">
    <location>
        <position position="124"/>
    </location>
</feature>
<dbReference type="InterPro" id="IPR001261">
    <property type="entry name" value="ArgE/DapE_CS"/>
</dbReference>
<keyword evidence="6" id="KW-0472">Membrane</keyword>
<keyword evidence="2" id="KW-0479">Metal-binding</keyword>
<evidence type="ECO:0000256" key="2">
    <source>
        <dbReference type="ARBA" id="ARBA00022723"/>
    </source>
</evidence>
<evidence type="ECO:0000313" key="9">
    <source>
        <dbReference type="Proteomes" id="UP000271624"/>
    </source>
</evidence>
<comment type="cofactor">
    <cofactor evidence="1">
        <name>Zn(2+)</name>
        <dbReference type="ChEBI" id="CHEBI:29105"/>
    </cofactor>
</comment>
<dbReference type="GO" id="GO:0004180">
    <property type="term" value="F:carboxypeptidase activity"/>
    <property type="evidence" value="ECO:0007669"/>
    <property type="project" value="UniProtKB-KW"/>
</dbReference>
<reference evidence="8" key="1">
    <citation type="submission" date="2018-12" db="EMBL/GenBank/DDBJ databases">
        <authorList>
            <person name="Will S."/>
            <person name="Neumann-Schaal M."/>
            <person name="Henke P."/>
        </authorList>
    </citation>
    <scope>NUCLEOTIDE SEQUENCE</scope>
    <source>
        <strain evidence="8">PCC 7102</strain>
    </source>
</reference>
<comment type="caution">
    <text evidence="8">The sequence shown here is derived from an EMBL/GenBank/DDBJ whole genome shotgun (WGS) entry which is preliminary data.</text>
</comment>
<evidence type="ECO:0000313" key="8">
    <source>
        <dbReference type="EMBL" id="RUT00530.1"/>
    </source>
</evidence>
<dbReference type="PROSITE" id="PS00758">
    <property type="entry name" value="ARGE_DAPE_CPG2_1"/>
    <property type="match status" value="1"/>
</dbReference>
<dbReference type="SUPFAM" id="SSF53187">
    <property type="entry name" value="Zn-dependent exopeptidases"/>
    <property type="match status" value="1"/>
</dbReference>
<dbReference type="InterPro" id="IPR011650">
    <property type="entry name" value="Peptidase_M20_dimer"/>
</dbReference>
<dbReference type="Gene3D" id="3.40.630.10">
    <property type="entry name" value="Zn peptidases"/>
    <property type="match status" value="1"/>
</dbReference>
<dbReference type="PANTHER" id="PTHR43808:SF10">
    <property type="entry name" value="BLL3749 PROTEIN"/>
    <property type="match status" value="1"/>
</dbReference>
<dbReference type="RefSeq" id="WP_127085411.1">
    <property type="nucleotide sequence ID" value="NZ_RSCL01000023.1"/>
</dbReference>
<gene>
    <name evidence="8" type="ORF">DSM106972_073010</name>
</gene>
<proteinExistence type="predicted"/>
<dbReference type="Pfam" id="PF07687">
    <property type="entry name" value="M20_dimer"/>
    <property type="match status" value="1"/>
</dbReference>
<dbReference type="AlphaFoldDB" id="A0A3S1IQ32"/>
<dbReference type="NCBIfam" id="NF004788">
    <property type="entry name" value="PRK06133.1"/>
    <property type="match status" value="1"/>
</dbReference>
<dbReference type="Proteomes" id="UP000271624">
    <property type="component" value="Unassembled WGS sequence"/>
</dbReference>
<feature type="transmembrane region" description="Helical" evidence="6">
    <location>
        <begin position="9"/>
        <end position="29"/>
    </location>
</feature>
<evidence type="ECO:0000256" key="6">
    <source>
        <dbReference type="SAM" id="Phobius"/>
    </source>
</evidence>
<dbReference type="EMBL" id="RSCL01000023">
    <property type="protein sequence ID" value="RUT00530.1"/>
    <property type="molecule type" value="Genomic_DNA"/>
</dbReference>
<keyword evidence="9" id="KW-1185">Reference proteome</keyword>
<evidence type="ECO:0000256" key="3">
    <source>
        <dbReference type="ARBA" id="ARBA00022801"/>
    </source>
</evidence>
<feature type="active site" description="Proton acceptor" evidence="5">
    <location>
        <position position="185"/>
    </location>
</feature>
<dbReference type="InterPro" id="IPR050072">
    <property type="entry name" value="Peptidase_M20A"/>
</dbReference>
<name>A0A3S1IQ32_9CYAN</name>
<dbReference type="CDD" id="cd03885">
    <property type="entry name" value="M20_CPDG2"/>
    <property type="match status" value="1"/>
</dbReference>
<keyword evidence="6" id="KW-0812">Transmembrane</keyword>
<evidence type="ECO:0000256" key="4">
    <source>
        <dbReference type="ARBA" id="ARBA00022833"/>
    </source>
</evidence>
<organism evidence="8 9">
    <name type="scientific">Dulcicalothrix desertica PCC 7102</name>
    <dbReference type="NCBI Taxonomy" id="232991"/>
    <lineage>
        <taxon>Bacteria</taxon>
        <taxon>Bacillati</taxon>
        <taxon>Cyanobacteriota</taxon>
        <taxon>Cyanophyceae</taxon>
        <taxon>Nostocales</taxon>
        <taxon>Calotrichaceae</taxon>
        <taxon>Dulcicalothrix</taxon>
    </lineage>
</organism>
<dbReference type="GO" id="GO:0046872">
    <property type="term" value="F:metal ion binding"/>
    <property type="evidence" value="ECO:0007669"/>
    <property type="project" value="UniProtKB-KW"/>
</dbReference>
<keyword evidence="6" id="KW-1133">Transmembrane helix</keyword>
<evidence type="ECO:0000256" key="1">
    <source>
        <dbReference type="ARBA" id="ARBA00001947"/>
    </source>
</evidence>
<keyword evidence="4" id="KW-0862">Zinc</keyword>
<protein>
    <submittedName>
        <fullName evidence="8">Glutamate carboxypeptidase</fullName>
    </submittedName>
</protein>
<dbReference type="PIRSF" id="PIRSF037238">
    <property type="entry name" value="Carboxypeptidase_G2"/>
    <property type="match status" value="1"/>
</dbReference>
<keyword evidence="8" id="KW-0121">Carboxypeptidase</keyword>
<dbReference type="InterPro" id="IPR036264">
    <property type="entry name" value="Bact_exopeptidase_dim_dom"/>
</dbReference>
<accession>A0A3S1IQ32</accession>
<evidence type="ECO:0000259" key="7">
    <source>
        <dbReference type="Pfam" id="PF07687"/>
    </source>
</evidence>
<keyword evidence="3" id="KW-0378">Hydrolase</keyword>
<dbReference type="SUPFAM" id="SSF55031">
    <property type="entry name" value="Bacterial exopeptidase dimerisation domain"/>
    <property type="match status" value="1"/>
</dbReference>
<dbReference type="InterPro" id="IPR002933">
    <property type="entry name" value="Peptidase_M20"/>
</dbReference>
<dbReference type="PANTHER" id="PTHR43808">
    <property type="entry name" value="ACETYLORNITHINE DEACETYLASE"/>
    <property type="match status" value="1"/>
</dbReference>
<reference evidence="8" key="2">
    <citation type="journal article" date="2019" name="Genome Biol. Evol.">
        <title>Day and night: Metabolic profiles and evolutionary relationships of six axenic non-marine cyanobacteria.</title>
        <authorList>
            <person name="Will S.E."/>
            <person name="Henke P."/>
            <person name="Boedeker C."/>
            <person name="Huang S."/>
            <person name="Brinkmann H."/>
            <person name="Rohde M."/>
            <person name="Jarek M."/>
            <person name="Friedl T."/>
            <person name="Seufert S."/>
            <person name="Schumacher M."/>
            <person name="Overmann J."/>
            <person name="Neumann-Schaal M."/>
            <person name="Petersen J."/>
        </authorList>
    </citation>
    <scope>NUCLEOTIDE SEQUENCE [LARGE SCALE GENOMIC DNA]</scope>
    <source>
        <strain evidence="8">PCC 7102</strain>
    </source>
</reference>
<evidence type="ECO:0000256" key="5">
    <source>
        <dbReference type="PIRSR" id="PIRSR037238-1"/>
    </source>
</evidence>
<sequence length="421" mass="45402">MKLHTNAKLNLFIILTAAIIIISITLSPFNSATATRNVNLYQKAQQAQLEFLKKLEPLVNIDSGTGYADGITKVEDIVIEHLKSIGAEIEITKATTGVGRNIIATIQGNGKSNNRNILLLAHSDTVFKEGTAAKRPFKIVAGKAYGAGVMDDKGGILLGIEALKILKEVNFNNFGKITFLINPDEEKGSKGSRDLIKQIAKQHDYALVLEFGSPQDKVTSWRKGIGNYGFEVKGKAAHAGAEPEKGCNALLEAAHQSLQMRNLSNPSKQTTVNFTLFQAGERANIIPDSAKVQADVRVLEAVEFDRLERDFTKISQKKLLPCTQIKVVAERGRPPFPPNSKTDALVKKAQAIYKEIQLNLGVEGSGGGTDGNYAAAVGTATLDALGPVGGGAHGVDEYIDLERIAPRIYLLTKLMMDLGAN</sequence>